<name>A0A3M7L4E8_AUXPR</name>
<dbReference type="PANTHER" id="PTHR12921">
    <property type="entry name" value="UBIQUITIN-FOLD MODIFIER-CONJUGATING ENZYME 1"/>
    <property type="match status" value="1"/>
</dbReference>
<dbReference type="EMBL" id="QOKY01000128">
    <property type="protein sequence ID" value="RMZ57457.1"/>
    <property type="molecule type" value="Genomic_DNA"/>
</dbReference>
<accession>A0A3M7L4E8</accession>
<sequence>MSNILTLTQEIQALIKYIEINKRGDLDWFTIKPTNKEGTHWQGKCWYIHELVKYEFNFQFDIPATYPTTAPEIELPELDGKTAKMYRGGKICLTIHFKPLWAKN</sequence>
<evidence type="ECO:0000256" key="1">
    <source>
        <dbReference type="ARBA" id="ARBA00008451"/>
    </source>
</evidence>
<feature type="non-terminal residue" evidence="4">
    <location>
        <position position="104"/>
    </location>
</feature>
<dbReference type="SUPFAM" id="SSF54495">
    <property type="entry name" value="UBC-like"/>
    <property type="match status" value="1"/>
</dbReference>
<dbReference type="PANTHER" id="PTHR12921:SF0">
    <property type="entry name" value="UBIQUITIN-FOLD MODIFIER-CONJUGATING ENZYME 1"/>
    <property type="match status" value="1"/>
</dbReference>
<dbReference type="GO" id="GO:0005737">
    <property type="term" value="C:cytoplasm"/>
    <property type="evidence" value="ECO:0007669"/>
    <property type="project" value="TreeGrafter"/>
</dbReference>
<comment type="caution">
    <text evidence="4">The sequence shown here is derived from an EMBL/GenBank/DDBJ whole genome shotgun (WGS) entry which is preliminary data.</text>
</comment>
<evidence type="ECO:0000313" key="5">
    <source>
        <dbReference type="Proteomes" id="UP000279271"/>
    </source>
</evidence>
<proteinExistence type="inferred from homology"/>
<evidence type="ECO:0000256" key="3">
    <source>
        <dbReference type="ARBA" id="ARBA00022786"/>
    </source>
</evidence>
<evidence type="ECO:0000313" key="4">
    <source>
        <dbReference type="EMBL" id="RMZ57457.1"/>
    </source>
</evidence>
<dbReference type="Proteomes" id="UP000279271">
    <property type="component" value="Unassembled WGS sequence"/>
</dbReference>
<reference evidence="5" key="1">
    <citation type="journal article" date="2018" name="Algal Res.">
        <title>Characterization of plant carbon substrate utilization by Auxenochlorella protothecoides.</title>
        <authorList>
            <person name="Vogler B.W."/>
            <person name="Starkenburg S.R."/>
            <person name="Sudasinghe N."/>
            <person name="Schambach J.Y."/>
            <person name="Rollin J.A."/>
            <person name="Pattathil S."/>
            <person name="Barry A.N."/>
        </authorList>
    </citation>
    <scope>NUCLEOTIDE SEQUENCE [LARGE SCALE GENOMIC DNA]</scope>
    <source>
        <strain evidence="5">UTEX 25</strain>
    </source>
</reference>
<protein>
    <recommendedName>
        <fullName evidence="2">Ubiquitin-fold modifier-conjugating enzyme 1</fullName>
    </recommendedName>
</protein>
<keyword evidence="3" id="KW-0833">Ubl conjugation pathway</keyword>
<gene>
    <name evidence="4" type="ORF">APUTEX25_004291</name>
</gene>
<dbReference type="GO" id="GO:0061657">
    <property type="term" value="F:UFM1 conjugating enzyme activity"/>
    <property type="evidence" value="ECO:0007669"/>
    <property type="project" value="InterPro"/>
</dbReference>
<dbReference type="AlphaFoldDB" id="A0A3M7L4E8"/>
<organism evidence="4 5">
    <name type="scientific">Auxenochlorella protothecoides</name>
    <name type="common">Green microalga</name>
    <name type="synonym">Chlorella protothecoides</name>
    <dbReference type="NCBI Taxonomy" id="3075"/>
    <lineage>
        <taxon>Eukaryota</taxon>
        <taxon>Viridiplantae</taxon>
        <taxon>Chlorophyta</taxon>
        <taxon>core chlorophytes</taxon>
        <taxon>Trebouxiophyceae</taxon>
        <taxon>Chlorellales</taxon>
        <taxon>Chlorellaceae</taxon>
        <taxon>Auxenochlorella</taxon>
    </lineage>
</organism>
<dbReference type="Pfam" id="PF08694">
    <property type="entry name" value="UFC1"/>
    <property type="match status" value="1"/>
</dbReference>
<evidence type="ECO:0000256" key="2">
    <source>
        <dbReference type="ARBA" id="ARBA00013306"/>
    </source>
</evidence>
<dbReference type="GO" id="GO:1990592">
    <property type="term" value="P:protein K69-linked ufmylation"/>
    <property type="evidence" value="ECO:0007669"/>
    <property type="project" value="TreeGrafter"/>
</dbReference>
<dbReference type="Gene3D" id="3.10.110.10">
    <property type="entry name" value="Ubiquitin Conjugating Enzyme"/>
    <property type="match status" value="1"/>
</dbReference>
<dbReference type="InterPro" id="IPR016135">
    <property type="entry name" value="UBQ-conjugating_enzyme/RWD"/>
</dbReference>
<comment type="similarity">
    <text evidence="1">Belongs to the ubiquitin-conjugating enzyme family. UFC1 subfamily.</text>
</comment>
<dbReference type="InterPro" id="IPR014806">
    <property type="entry name" value="Ufc1"/>
</dbReference>